<protein>
    <submittedName>
        <fullName evidence="4">MmgE/PrpD family protein</fullName>
    </submittedName>
</protein>
<dbReference type="Pfam" id="PF03972">
    <property type="entry name" value="MmgE_PrpD_N"/>
    <property type="match status" value="1"/>
</dbReference>
<evidence type="ECO:0000259" key="3">
    <source>
        <dbReference type="Pfam" id="PF19305"/>
    </source>
</evidence>
<accession>A0A7S6ZSJ0</accession>
<sequence length="453" mass="47134">MTARAPSLTEALAVQLLRPVDAAARQRAAALVADWLGCALGALRSPLADQLTALVATLPGGDATALGASRRDPMSALLINAALGNVLEMDDVHRGAILHAGPVVIPVALAAAESADATPQQFLDAVVRGYEATIRIGRALGRGHYRYWHPTSTAGAFGAATAAASILGLDADALADTLGTAGSRTGGLWQMRHEPVPTKSIHNAEAARSGLLAAQLAAAGLRGPRRILEGEQGLFAATAPDAQPDLVLAHAPDWLIHTTSLKPWPACRHAHPAIDAMRDALRQAGGLPVEAFVSIHVTTYAEALRFCDRPEPTTELEAKFSLQHAVAAIACLGRSELAHYLPATIDDPVVAAMRERVIVSEDEAASARFPDHYGASVTVALADGRRLHAARVDAWGDPECPMPEAAIASKALALAAWGGVSKPAATRLFDAVRELPTALSLQPLQAALAGLDA</sequence>
<dbReference type="SUPFAM" id="SSF103378">
    <property type="entry name" value="2-methylcitrate dehydratase PrpD"/>
    <property type="match status" value="1"/>
</dbReference>
<comment type="similarity">
    <text evidence="1">Belongs to the PrpD family.</text>
</comment>
<name>A0A7S6ZSJ0_9GAMM</name>
<gene>
    <name evidence="4" type="ORF">INQ41_12900</name>
</gene>
<dbReference type="Gene3D" id="1.10.4100.10">
    <property type="entry name" value="2-methylcitrate dehydratase PrpD"/>
    <property type="match status" value="1"/>
</dbReference>
<evidence type="ECO:0000256" key="1">
    <source>
        <dbReference type="ARBA" id="ARBA00006174"/>
    </source>
</evidence>
<dbReference type="InterPro" id="IPR005656">
    <property type="entry name" value="MmgE_PrpD"/>
</dbReference>
<feature type="domain" description="MmgE/PrpD C-terminal" evidence="3">
    <location>
        <begin position="264"/>
        <end position="418"/>
    </location>
</feature>
<evidence type="ECO:0000313" key="5">
    <source>
        <dbReference type="Proteomes" id="UP000594059"/>
    </source>
</evidence>
<evidence type="ECO:0000313" key="4">
    <source>
        <dbReference type="EMBL" id="QOW19484.1"/>
    </source>
</evidence>
<dbReference type="Gene3D" id="3.30.1330.120">
    <property type="entry name" value="2-methylcitrate dehydratase PrpD"/>
    <property type="match status" value="1"/>
</dbReference>
<dbReference type="RefSeq" id="WP_193985077.1">
    <property type="nucleotide sequence ID" value="NZ_CP063656.1"/>
</dbReference>
<dbReference type="InterPro" id="IPR045337">
    <property type="entry name" value="MmgE_PrpD_C"/>
</dbReference>
<dbReference type="KEGG" id="lcic:INQ41_12900"/>
<proteinExistence type="inferred from homology"/>
<evidence type="ECO:0000259" key="2">
    <source>
        <dbReference type="Pfam" id="PF03972"/>
    </source>
</evidence>
<dbReference type="InterPro" id="IPR042183">
    <property type="entry name" value="MmgE/PrpD_sf_1"/>
</dbReference>
<dbReference type="Proteomes" id="UP000594059">
    <property type="component" value="Chromosome"/>
</dbReference>
<reference evidence="4 5" key="1">
    <citation type="submission" date="2020-10" db="EMBL/GenBank/DDBJ databases">
        <title>complete genome sequencing of Lysobacter sp. H21R20.</title>
        <authorList>
            <person name="Bae J.-W."/>
            <person name="Lee S.-Y."/>
        </authorList>
    </citation>
    <scope>NUCLEOTIDE SEQUENCE [LARGE SCALE GENOMIC DNA]</scope>
    <source>
        <strain evidence="4 5">H21R20</strain>
    </source>
</reference>
<dbReference type="InterPro" id="IPR045336">
    <property type="entry name" value="MmgE_PrpD_N"/>
</dbReference>
<dbReference type="InterPro" id="IPR042188">
    <property type="entry name" value="MmgE/PrpD_sf_2"/>
</dbReference>
<organism evidence="4 5">
    <name type="scientific">Novilysobacter ciconiae</name>
    <dbReference type="NCBI Taxonomy" id="2781022"/>
    <lineage>
        <taxon>Bacteria</taxon>
        <taxon>Pseudomonadati</taxon>
        <taxon>Pseudomonadota</taxon>
        <taxon>Gammaproteobacteria</taxon>
        <taxon>Lysobacterales</taxon>
        <taxon>Lysobacteraceae</taxon>
        <taxon>Novilysobacter</taxon>
    </lineage>
</organism>
<dbReference type="AlphaFoldDB" id="A0A7S6ZSJ0"/>
<keyword evidence="5" id="KW-1185">Reference proteome</keyword>
<dbReference type="InterPro" id="IPR036148">
    <property type="entry name" value="MmgE/PrpD_sf"/>
</dbReference>
<dbReference type="Pfam" id="PF19305">
    <property type="entry name" value="MmgE_PrpD_C"/>
    <property type="match status" value="1"/>
</dbReference>
<dbReference type="PANTHER" id="PTHR16943">
    <property type="entry name" value="2-METHYLCITRATE DEHYDRATASE-RELATED"/>
    <property type="match status" value="1"/>
</dbReference>
<dbReference type="EMBL" id="CP063656">
    <property type="protein sequence ID" value="QOW19484.1"/>
    <property type="molecule type" value="Genomic_DNA"/>
</dbReference>
<dbReference type="GO" id="GO:0016829">
    <property type="term" value="F:lyase activity"/>
    <property type="evidence" value="ECO:0007669"/>
    <property type="project" value="InterPro"/>
</dbReference>
<feature type="domain" description="MmgE/PrpD N-terminal" evidence="2">
    <location>
        <begin position="20"/>
        <end position="245"/>
    </location>
</feature>
<dbReference type="PANTHER" id="PTHR16943:SF8">
    <property type="entry name" value="2-METHYLCITRATE DEHYDRATASE"/>
    <property type="match status" value="1"/>
</dbReference>